<dbReference type="STRING" id="104452.A0A0L7LBF4"/>
<keyword evidence="2" id="KW-0732">Signal</keyword>
<proteinExistence type="predicted"/>
<evidence type="ECO:0000313" key="3">
    <source>
        <dbReference type="EMBL" id="KOB72724.1"/>
    </source>
</evidence>
<dbReference type="GO" id="GO:0006508">
    <property type="term" value="P:proteolysis"/>
    <property type="evidence" value="ECO:0007669"/>
    <property type="project" value="UniProtKB-KW"/>
</dbReference>
<keyword evidence="4" id="KW-1185">Reference proteome</keyword>
<evidence type="ECO:0000256" key="2">
    <source>
        <dbReference type="SAM" id="SignalP"/>
    </source>
</evidence>
<evidence type="ECO:0000256" key="1">
    <source>
        <dbReference type="SAM" id="MobiDB-lite"/>
    </source>
</evidence>
<protein>
    <submittedName>
        <fullName evidence="3">Serine protease</fullName>
    </submittedName>
</protein>
<accession>A0A0L7LBF4</accession>
<sequence length="238" mass="27286">MLTHRWKVILLVVASVAASEPTRALTLYQKPYKNVMFIPRNYYRKRSRVLFLDEDENHQPYGKGEIDLTQNSKIKFDETTDYEFTSPDVNTEVSKIEDNPSENERFYEPLPRFRPFQTQPQYYHGRFGRPYAPNFGFEPLQTYPALRNGYYSGWKARSPRVVFPYATDNANSVQTNSHAGPQPVFNDNVVFRDQFSSNDVVEDQGLQDIGAGDSVADRGECLRDGEGGDAFEEVDGVN</sequence>
<dbReference type="Proteomes" id="UP000037510">
    <property type="component" value="Unassembled WGS sequence"/>
</dbReference>
<dbReference type="AlphaFoldDB" id="A0A0L7LBF4"/>
<keyword evidence="3" id="KW-0645">Protease</keyword>
<feature type="signal peptide" evidence="2">
    <location>
        <begin position="1"/>
        <end position="18"/>
    </location>
</feature>
<feature type="chain" id="PRO_5005573226" evidence="2">
    <location>
        <begin position="19"/>
        <end position="238"/>
    </location>
</feature>
<comment type="caution">
    <text evidence="3">The sequence shown here is derived from an EMBL/GenBank/DDBJ whole genome shotgun (WGS) entry which is preliminary data.</text>
</comment>
<gene>
    <name evidence="3" type="ORF">OBRU01_11887</name>
</gene>
<evidence type="ECO:0000313" key="4">
    <source>
        <dbReference type="Proteomes" id="UP000037510"/>
    </source>
</evidence>
<organism evidence="3 4">
    <name type="scientific">Operophtera brumata</name>
    <name type="common">Winter moth</name>
    <name type="synonym">Phalaena brumata</name>
    <dbReference type="NCBI Taxonomy" id="104452"/>
    <lineage>
        <taxon>Eukaryota</taxon>
        <taxon>Metazoa</taxon>
        <taxon>Ecdysozoa</taxon>
        <taxon>Arthropoda</taxon>
        <taxon>Hexapoda</taxon>
        <taxon>Insecta</taxon>
        <taxon>Pterygota</taxon>
        <taxon>Neoptera</taxon>
        <taxon>Endopterygota</taxon>
        <taxon>Lepidoptera</taxon>
        <taxon>Glossata</taxon>
        <taxon>Ditrysia</taxon>
        <taxon>Geometroidea</taxon>
        <taxon>Geometridae</taxon>
        <taxon>Larentiinae</taxon>
        <taxon>Operophtera</taxon>
    </lineage>
</organism>
<feature type="compositionally biased region" description="Basic and acidic residues" evidence="1">
    <location>
        <begin position="215"/>
        <end position="226"/>
    </location>
</feature>
<name>A0A0L7LBF4_OPEBR</name>
<feature type="compositionally biased region" description="Acidic residues" evidence="1">
    <location>
        <begin position="227"/>
        <end position="238"/>
    </location>
</feature>
<dbReference type="GO" id="GO:0008233">
    <property type="term" value="F:peptidase activity"/>
    <property type="evidence" value="ECO:0007669"/>
    <property type="project" value="UniProtKB-KW"/>
</dbReference>
<reference evidence="3 4" key="1">
    <citation type="journal article" date="2015" name="Genome Biol. Evol.">
        <title>The genome of winter moth (Operophtera brumata) provides a genomic perspective on sexual dimorphism and phenology.</title>
        <authorList>
            <person name="Derks M.F."/>
            <person name="Smit S."/>
            <person name="Salis L."/>
            <person name="Schijlen E."/>
            <person name="Bossers A."/>
            <person name="Mateman C."/>
            <person name="Pijl A.S."/>
            <person name="de Ridder D."/>
            <person name="Groenen M.A."/>
            <person name="Visser M.E."/>
            <person name="Megens H.J."/>
        </authorList>
    </citation>
    <scope>NUCLEOTIDE SEQUENCE [LARGE SCALE GENOMIC DNA]</scope>
    <source>
        <strain evidence="3">WM2013NL</strain>
        <tissue evidence="3">Head and thorax</tissue>
    </source>
</reference>
<dbReference type="EMBL" id="JTDY01001849">
    <property type="protein sequence ID" value="KOB72724.1"/>
    <property type="molecule type" value="Genomic_DNA"/>
</dbReference>
<feature type="region of interest" description="Disordered" evidence="1">
    <location>
        <begin position="210"/>
        <end position="238"/>
    </location>
</feature>
<keyword evidence="3" id="KW-0378">Hydrolase</keyword>
<dbReference type="OrthoDB" id="7410458at2759"/>